<evidence type="ECO:0000313" key="2">
    <source>
        <dbReference type="EMBL" id="QQD19546.1"/>
    </source>
</evidence>
<keyword evidence="3" id="KW-1185">Reference proteome</keyword>
<keyword evidence="1" id="KW-0732">Signal</keyword>
<dbReference type="Proteomes" id="UP000596063">
    <property type="component" value="Chromosome"/>
</dbReference>
<dbReference type="EMBL" id="CP066167">
    <property type="protein sequence ID" value="QQD19546.1"/>
    <property type="molecule type" value="Genomic_DNA"/>
</dbReference>
<gene>
    <name evidence="2" type="ORF">I6N98_06760</name>
</gene>
<sequence>MIQNRNFLGHARASALAMAVVSFAPMAISATGWQATYSGDLNGSVKGGIVVPGGTSMVSMVRGASMSEDMRSMGTAALSVKVMSLPGQAPSLKEFDLTLADGTTCRLKPDGSEKADLRDSSTKSYDISLSGTLECDGGKMISAQASAKK</sequence>
<evidence type="ECO:0000256" key="1">
    <source>
        <dbReference type="SAM" id="SignalP"/>
    </source>
</evidence>
<name>A0A7T4R309_9GAMM</name>
<protein>
    <submittedName>
        <fullName evidence="2">Uncharacterized protein</fullName>
    </submittedName>
</protein>
<evidence type="ECO:0000313" key="3">
    <source>
        <dbReference type="Proteomes" id="UP000596063"/>
    </source>
</evidence>
<feature type="chain" id="PRO_5032488719" evidence="1">
    <location>
        <begin position="30"/>
        <end position="149"/>
    </location>
</feature>
<organism evidence="2 3">
    <name type="scientific">Spongiibacter nanhainus</name>
    <dbReference type="NCBI Taxonomy" id="2794344"/>
    <lineage>
        <taxon>Bacteria</taxon>
        <taxon>Pseudomonadati</taxon>
        <taxon>Pseudomonadota</taxon>
        <taxon>Gammaproteobacteria</taxon>
        <taxon>Cellvibrionales</taxon>
        <taxon>Spongiibacteraceae</taxon>
        <taxon>Spongiibacter</taxon>
    </lineage>
</organism>
<accession>A0A7T4R309</accession>
<dbReference type="KEGG" id="snan:I6N98_06760"/>
<dbReference type="RefSeq" id="WP_198571030.1">
    <property type="nucleotide sequence ID" value="NZ_CP066167.1"/>
</dbReference>
<feature type="signal peptide" evidence="1">
    <location>
        <begin position="1"/>
        <end position="29"/>
    </location>
</feature>
<proteinExistence type="predicted"/>
<dbReference type="AlphaFoldDB" id="A0A7T4R309"/>
<reference evidence="2 3" key="1">
    <citation type="submission" date="2020-12" db="EMBL/GenBank/DDBJ databases">
        <authorList>
            <person name="Shan Y."/>
        </authorList>
    </citation>
    <scope>NUCLEOTIDE SEQUENCE [LARGE SCALE GENOMIC DNA]</scope>
    <source>
        <strain evidence="3">csc3.9</strain>
    </source>
</reference>